<keyword evidence="2" id="KW-0812">Transmembrane</keyword>
<name>A0AAX0IYF5_CORDP</name>
<dbReference type="AlphaFoldDB" id="A0AAX0IYF5"/>
<reference evidence="4 5" key="1">
    <citation type="submission" date="2015-09" db="EMBL/GenBank/DDBJ databases">
        <title>Genome sequencing of Corynebacterium diphtheriae Bv. Gravis strain DSM 44123.</title>
        <authorList>
            <person name="Sangal V."/>
            <person name="Burkovski A."/>
        </authorList>
    </citation>
    <scope>NUCLEOTIDE SEQUENCE [LARGE SCALE GENOMIC DNA]</scope>
    <source>
        <strain evidence="4 5">DSM 44123</strain>
    </source>
</reference>
<keyword evidence="3" id="KW-0732">Signal</keyword>
<accession>A0AAX0IYF5</accession>
<dbReference type="Proteomes" id="UP000186159">
    <property type="component" value="Unassembled WGS sequence"/>
</dbReference>
<comment type="caution">
    <text evidence="4">The sequence shown here is derived from an EMBL/GenBank/DDBJ whole genome shotgun (WGS) entry which is preliminary data.</text>
</comment>
<evidence type="ECO:0000313" key="4">
    <source>
        <dbReference type="EMBL" id="OKY20845.1"/>
    </source>
</evidence>
<evidence type="ECO:0000256" key="2">
    <source>
        <dbReference type="SAM" id="Phobius"/>
    </source>
</evidence>
<evidence type="ECO:0000256" key="1">
    <source>
        <dbReference type="SAM" id="MobiDB-lite"/>
    </source>
</evidence>
<keyword evidence="2" id="KW-1133">Transmembrane helix</keyword>
<proteinExistence type="predicted"/>
<gene>
    <name evidence="4" type="ORF">AOT42_06790</name>
</gene>
<organism evidence="4 5">
    <name type="scientific">Corynebacterium diphtheriae bv. gravis</name>
    <dbReference type="NCBI Taxonomy" id="1720349"/>
    <lineage>
        <taxon>Bacteria</taxon>
        <taxon>Bacillati</taxon>
        <taxon>Actinomycetota</taxon>
        <taxon>Actinomycetes</taxon>
        <taxon>Mycobacteriales</taxon>
        <taxon>Corynebacteriaceae</taxon>
        <taxon>Corynebacterium</taxon>
    </lineage>
</organism>
<evidence type="ECO:0000256" key="3">
    <source>
        <dbReference type="SAM" id="SignalP"/>
    </source>
</evidence>
<dbReference type="GeneID" id="29422206"/>
<evidence type="ECO:0000313" key="5">
    <source>
        <dbReference type="Proteomes" id="UP000186159"/>
    </source>
</evidence>
<sequence>MNIRTTKIVAPLVAMALCTPNIAIAQENSNEKTISSSIDVRDDFLLTRSISAINRNNNSKPQDPNTIYVNPGDTIHVQLDLKGKTDRANHGFTGFKEKVSPIQEFSAKSGSLTVKKTGSPKPQVRTLDNLHYGTFDKTGDQTIEFTPNKGSLFGDIGNHVTIDYSYTAGNQLGKYQTEFQPDPEFARGSSTFDATKLNLTIVVESKEQPTPPGQGEQPAPPEQGDEPTPPEQGGQDTPPDQDEQVIPPKSNRSTVFSWLTKTLGVLAFLGGTVWFIIKHIFRL</sequence>
<feature type="chain" id="PRO_5043555760" evidence="3">
    <location>
        <begin position="26"/>
        <end position="283"/>
    </location>
</feature>
<dbReference type="RefSeq" id="WP_014319354.1">
    <property type="nucleotide sequence ID" value="NZ_LJXR01000026.1"/>
</dbReference>
<feature type="transmembrane region" description="Helical" evidence="2">
    <location>
        <begin position="255"/>
        <end position="277"/>
    </location>
</feature>
<keyword evidence="2" id="KW-0472">Membrane</keyword>
<feature type="signal peptide" evidence="3">
    <location>
        <begin position="1"/>
        <end position="25"/>
    </location>
</feature>
<protein>
    <submittedName>
        <fullName evidence="4">Uncharacterized protein</fullName>
    </submittedName>
</protein>
<dbReference type="EMBL" id="LJXR01000026">
    <property type="protein sequence ID" value="OKY20845.1"/>
    <property type="molecule type" value="Genomic_DNA"/>
</dbReference>
<feature type="region of interest" description="Disordered" evidence="1">
    <location>
        <begin position="206"/>
        <end position="248"/>
    </location>
</feature>